<reference evidence="1" key="1">
    <citation type="submission" date="2015-05" db="UniProtKB">
        <authorList>
            <consortium name="EnsemblMetazoa"/>
        </authorList>
    </citation>
    <scope>IDENTIFICATION</scope>
</reference>
<keyword evidence="2" id="KW-1185">Reference proteome</keyword>
<organism evidence="1 2">
    <name type="scientific">Rhodnius prolixus</name>
    <name type="common">Triatomid bug</name>
    <dbReference type="NCBI Taxonomy" id="13249"/>
    <lineage>
        <taxon>Eukaryota</taxon>
        <taxon>Metazoa</taxon>
        <taxon>Ecdysozoa</taxon>
        <taxon>Arthropoda</taxon>
        <taxon>Hexapoda</taxon>
        <taxon>Insecta</taxon>
        <taxon>Pterygota</taxon>
        <taxon>Neoptera</taxon>
        <taxon>Paraneoptera</taxon>
        <taxon>Hemiptera</taxon>
        <taxon>Heteroptera</taxon>
        <taxon>Panheteroptera</taxon>
        <taxon>Cimicomorpha</taxon>
        <taxon>Reduviidae</taxon>
        <taxon>Triatominae</taxon>
        <taxon>Rhodnius</taxon>
    </lineage>
</organism>
<dbReference type="Pfam" id="PF13238">
    <property type="entry name" value="AAA_18"/>
    <property type="match status" value="1"/>
</dbReference>
<dbReference type="Proteomes" id="UP000015103">
    <property type="component" value="Unassembled WGS sequence"/>
</dbReference>
<proteinExistence type="predicted"/>
<dbReference type="HOGENOM" id="CLU_058668_0_0_1"/>
<dbReference type="Gene3D" id="3.40.50.300">
    <property type="entry name" value="P-loop containing nucleotide triphosphate hydrolases"/>
    <property type="match status" value="1"/>
</dbReference>
<dbReference type="EnsemblMetazoa" id="RPRC007701-RA">
    <property type="protein sequence ID" value="RPRC007701-PA"/>
    <property type="gene ID" value="RPRC007701"/>
</dbReference>
<dbReference type="eggNOG" id="KOG3308">
    <property type="taxonomic scope" value="Eukaryota"/>
</dbReference>
<dbReference type="OMA" id="YDPPDPP"/>
<dbReference type="InterPro" id="IPR027417">
    <property type="entry name" value="P-loop_NTPase"/>
</dbReference>
<dbReference type="InParanoid" id="T1HUI1"/>
<protein>
    <submittedName>
        <fullName evidence="1">Uncharacterized protein</fullName>
    </submittedName>
</protein>
<dbReference type="PANTHER" id="PTHR10285">
    <property type="entry name" value="URIDINE KINASE"/>
    <property type="match status" value="1"/>
</dbReference>
<name>T1HUI1_RHOPR</name>
<evidence type="ECO:0000313" key="1">
    <source>
        <dbReference type="EnsemblMetazoa" id="RPRC007701-PA"/>
    </source>
</evidence>
<evidence type="ECO:0000313" key="2">
    <source>
        <dbReference type="Proteomes" id="UP000015103"/>
    </source>
</evidence>
<sequence length="206" mass="23884">MDQTSNWIVIGLAGATNSGKTTLARRLMDQFPNAVHMKQDNYFLSDDDPRQIKVENLGHNNWEKLTALDMDRMMEDIYAVLRSQAYLFSFSYYFCFSPCTSPRLLILDGFLILNEPRIVSLCHAKFYLDVSYDECRRRRLGRSYDPPDVPGYFEQVVWPESREAKQTSIARNPDTVILNGEMEIDNLVSQIVDVIEKKTNLKRHSC</sequence>
<dbReference type="PRINTS" id="PR00988">
    <property type="entry name" value="URIDINKINASE"/>
</dbReference>
<dbReference type="SUPFAM" id="SSF52540">
    <property type="entry name" value="P-loop containing nucleoside triphosphate hydrolases"/>
    <property type="match status" value="1"/>
</dbReference>
<dbReference type="FunCoup" id="T1HUI1">
    <property type="interactions" value="82"/>
</dbReference>
<dbReference type="VEuPathDB" id="VectorBase:RPRC007701"/>
<accession>T1HUI1</accession>
<dbReference type="STRING" id="13249.T1HUI1"/>
<dbReference type="EMBL" id="ACPB03012091">
    <property type="status" value="NOT_ANNOTATED_CDS"/>
    <property type="molecule type" value="Genomic_DNA"/>
</dbReference>
<dbReference type="AlphaFoldDB" id="T1HUI1"/>